<feature type="compositionally biased region" description="Polar residues" evidence="1">
    <location>
        <begin position="174"/>
        <end position="188"/>
    </location>
</feature>
<reference evidence="2 3" key="1">
    <citation type="journal article" date="2024" name="Nat. Commun.">
        <title>Phylogenomics reveals the evolutionary origins of lichenization in chlorophyte algae.</title>
        <authorList>
            <person name="Puginier C."/>
            <person name="Libourel C."/>
            <person name="Otte J."/>
            <person name="Skaloud P."/>
            <person name="Haon M."/>
            <person name="Grisel S."/>
            <person name="Petersen M."/>
            <person name="Berrin J.G."/>
            <person name="Delaux P.M."/>
            <person name="Dal Grande F."/>
            <person name="Keller J."/>
        </authorList>
    </citation>
    <scope>NUCLEOTIDE SEQUENCE [LARGE SCALE GENOMIC DNA]</scope>
    <source>
        <strain evidence="2 3">SAG 2523</strain>
    </source>
</reference>
<protein>
    <recommendedName>
        <fullName evidence="4">Mixed-lineage leukemia-like protein</fullName>
    </recommendedName>
</protein>
<evidence type="ECO:0000313" key="3">
    <source>
        <dbReference type="Proteomes" id="UP001485043"/>
    </source>
</evidence>
<feature type="non-terminal residue" evidence="2">
    <location>
        <position position="1"/>
    </location>
</feature>
<evidence type="ECO:0000256" key="1">
    <source>
        <dbReference type="SAM" id="MobiDB-lite"/>
    </source>
</evidence>
<name>A0AAW1SKY7_9CHLO</name>
<accession>A0AAW1SKY7</accession>
<feature type="compositionally biased region" description="Polar residues" evidence="1">
    <location>
        <begin position="392"/>
        <end position="426"/>
    </location>
</feature>
<dbReference type="EMBL" id="JALJOV010001542">
    <property type="protein sequence ID" value="KAK9846237.1"/>
    <property type="molecule type" value="Genomic_DNA"/>
</dbReference>
<gene>
    <name evidence="2" type="ORF">WJX84_010407</name>
</gene>
<comment type="caution">
    <text evidence="2">The sequence shown here is derived from an EMBL/GenBank/DDBJ whole genome shotgun (WGS) entry which is preliminary data.</text>
</comment>
<evidence type="ECO:0008006" key="4">
    <source>
        <dbReference type="Google" id="ProtNLM"/>
    </source>
</evidence>
<dbReference type="AlphaFoldDB" id="A0AAW1SKY7"/>
<sequence length="487" mass="48364">VATQGPVQSTGTGLAHPVVGQLHAGRIGEADAAPLPMGGGTTGGPIIQSTAAPIPQLPTQAAPLTQTRSGPHEPTRLRAPVAKEPLTDLPPGEPIAPYKPATVTTQNFVEPSGGLPDLGVIPSASGAIDQGVPQALSVPLEQQRNTPPAANPPAMPSTAGVSSGPKPGWFPLGGSTTTAQETSIQKSMASPAVTPAAPTTGTATTPAVGSTPTPAPTTAAGPLGTGANFAAGPSTAAGPSAGAGPSSSSSGAGPSSSTTVQTPAVASGLVGQPTPGPISLPRLSTVSLRAEEAKGNNPFKRMSGIFNRRSKKDKSKKDVGSSSVTSSPVKPVPKIMSSQGGSQVQSGQLQPQQQQQIAPAPLSLPPQSAQSPFSAAPVGMPSSMVAGRIPDNSPQAQGFVSGNGGLSQVSFQPSIRSGGIDSSTESLPGGRVPMGRHGSDASFATSPEGAFHTPKGSFDGSLDEFHQGQQLGAQQTFPQQQVAQLHS</sequence>
<feature type="region of interest" description="Disordered" evidence="1">
    <location>
        <begin position="142"/>
        <end position="487"/>
    </location>
</feature>
<feature type="compositionally biased region" description="Polar residues" evidence="1">
    <location>
        <begin position="47"/>
        <end position="69"/>
    </location>
</feature>
<organism evidence="2 3">
    <name type="scientific">Apatococcus fuscideae</name>
    <dbReference type="NCBI Taxonomy" id="2026836"/>
    <lineage>
        <taxon>Eukaryota</taxon>
        <taxon>Viridiplantae</taxon>
        <taxon>Chlorophyta</taxon>
        <taxon>core chlorophytes</taxon>
        <taxon>Trebouxiophyceae</taxon>
        <taxon>Chlorellales</taxon>
        <taxon>Chlorellaceae</taxon>
        <taxon>Apatococcus</taxon>
    </lineage>
</organism>
<keyword evidence="3" id="KW-1185">Reference proteome</keyword>
<dbReference type="Proteomes" id="UP001485043">
    <property type="component" value="Unassembled WGS sequence"/>
</dbReference>
<feature type="compositionally biased region" description="Low complexity" evidence="1">
    <location>
        <begin position="189"/>
        <end position="259"/>
    </location>
</feature>
<feature type="region of interest" description="Disordered" evidence="1">
    <location>
        <begin position="30"/>
        <end position="93"/>
    </location>
</feature>
<feature type="compositionally biased region" description="Low complexity" evidence="1">
    <location>
        <begin position="320"/>
        <end position="377"/>
    </location>
</feature>
<feature type="compositionally biased region" description="Low complexity" evidence="1">
    <location>
        <begin position="474"/>
        <end position="487"/>
    </location>
</feature>
<evidence type="ECO:0000313" key="2">
    <source>
        <dbReference type="EMBL" id="KAK9846237.1"/>
    </source>
</evidence>
<proteinExistence type="predicted"/>